<dbReference type="CDD" id="cd07042">
    <property type="entry name" value="STAS_SulP_like_sulfate_transporter"/>
    <property type="match status" value="1"/>
</dbReference>
<keyword evidence="2 6" id="KW-0812">Transmembrane</keyword>
<keyword evidence="3 6" id="KW-1133">Transmembrane helix</keyword>
<feature type="region of interest" description="Disordered" evidence="5">
    <location>
        <begin position="722"/>
        <end position="744"/>
    </location>
</feature>
<feature type="transmembrane region" description="Helical" evidence="6">
    <location>
        <begin position="462"/>
        <end position="494"/>
    </location>
</feature>
<protein>
    <submittedName>
        <fullName evidence="8">Sulfate transporter family-domain-containing protein</fullName>
    </submittedName>
</protein>
<comment type="subcellular location">
    <subcellularLocation>
        <location evidence="1">Membrane</location>
        <topology evidence="1">Multi-pass membrane protein</topology>
    </subcellularLocation>
</comment>
<comment type="caution">
    <text evidence="8">The sequence shown here is derived from an EMBL/GenBank/DDBJ whole genome shotgun (WGS) entry which is preliminary data.</text>
</comment>
<dbReference type="GO" id="GO:0008271">
    <property type="term" value="F:secondary active sulfate transmembrane transporter activity"/>
    <property type="evidence" value="ECO:0007669"/>
    <property type="project" value="InterPro"/>
</dbReference>
<dbReference type="NCBIfam" id="TIGR00815">
    <property type="entry name" value="sulP"/>
    <property type="match status" value="1"/>
</dbReference>
<dbReference type="InterPro" id="IPR011547">
    <property type="entry name" value="SLC26A/SulP_dom"/>
</dbReference>
<name>A0AAV9GCK6_9PEZI</name>
<evidence type="ECO:0000256" key="5">
    <source>
        <dbReference type="SAM" id="MobiDB-lite"/>
    </source>
</evidence>
<dbReference type="InterPro" id="IPR001902">
    <property type="entry name" value="SLC26A/SulP_fam"/>
</dbReference>
<dbReference type="InterPro" id="IPR036513">
    <property type="entry name" value="STAS_dom_sf"/>
</dbReference>
<dbReference type="GO" id="GO:0016020">
    <property type="term" value="C:membrane"/>
    <property type="evidence" value="ECO:0007669"/>
    <property type="project" value="UniProtKB-SubCell"/>
</dbReference>
<feature type="transmembrane region" description="Helical" evidence="6">
    <location>
        <begin position="376"/>
        <end position="397"/>
    </location>
</feature>
<organism evidence="8 9">
    <name type="scientific">Podospora aff. communis PSN243</name>
    <dbReference type="NCBI Taxonomy" id="3040156"/>
    <lineage>
        <taxon>Eukaryota</taxon>
        <taxon>Fungi</taxon>
        <taxon>Dikarya</taxon>
        <taxon>Ascomycota</taxon>
        <taxon>Pezizomycotina</taxon>
        <taxon>Sordariomycetes</taxon>
        <taxon>Sordariomycetidae</taxon>
        <taxon>Sordariales</taxon>
        <taxon>Podosporaceae</taxon>
        <taxon>Podospora</taxon>
    </lineage>
</organism>
<evidence type="ECO:0000256" key="3">
    <source>
        <dbReference type="ARBA" id="ARBA00022989"/>
    </source>
</evidence>
<evidence type="ECO:0000256" key="4">
    <source>
        <dbReference type="ARBA" id="ARBA00023136"/>
    </source>
</evidence>
<dbReference type="Proteomes" id="UP001321760">
    <property type="component" value="Unassembled WGS sequence"/>
</dbReference>
<feature type="transmembrane region" description="Helical" evidence="6">
    <location>
        <begin position="108"/>
        <end position="123"/>
    </location>
</feature>
<evidence type="ECO:0000256" key="1">
    <source>
        <dbReference type="ARBA" id="ARBA00004141"/>
    </source>
</evidence>
<accession>A0AAV9GCK6</accession>
<evidence type="ECO:0000313" key="8">
    <source>
        <dbReference type="EMBL" id="KAK4446198.1"/>
    </source>
</evidence>
<feature type="transmembrane region" description="Helical" evidence="6">
    <location>
        <begin position="169"/>
        <end position="191"/>
    </location>
</feature>
<dbReference type="Pfam" id="PF00916">
    <property type="entry name" value="Sulfate_transp"/>
    <property type="match status" value="1"/>
</dbReference>
<dbReference type="InterPro" id="IPR002645">
    <property type="entry name" value="STAS_dom"/>
</dbReference>
<feature type="transmembrane region" description="Helical" evidence="6">
    <location>
        <begin position="328"/>
        <end position="350"/>
    </location>
</feature>
<feature type="transmembrane region" description="Helical" evidence="6">
    <location>
        <begin position="240"/>
        <end position="258"/>
    </location>
</feature>
<evidence type="ECO:0000256" key="6">
    <source>
        <dbReference type="SAM" id="Phobius"/>
    </source>
</evidence>
<gene>
    <name evidence="8" type="ORF">QBC34DRAFT_412111</name>
</gene>
<reference evidence="8" key="1">
    <citation type="journal article" date="2023" name="Mol. Phylogenet. Evol.">
        <title>Genome-scale phylogeny and comparative genomics of the fungal order Sordariales.</title>
        <authorList>
            <person name="Hensen N."/>
            <person name="Bonometti L."/>
            <person name="Westerberg I."/>
            <person name="Brannstrom I.O."/>
            <person name="Guillou S."/>
            <person name="Cros-Aarteil S."/>
            <person name="Calhoun S."/>
            <person name="Haridas S."/>
            <person name="Kuo A."/>
            <person name="Mondo S."/>
            <person name="Pangilinan J."/>
            <person name="Riley R."/>
            <person name="LaButti K."/>
            <person name="Andreopoulos B."/>
            <person name="Lipzen A."/>
            <person name="Chen C."/>
            <person name="Yan M."/>
            <person name="Daum C."/>
            <person name="Ng V."/>
            <person name="Clum A."/>
            <person name="Steindorff A."/>
            <person name="Ohm R.A."/>
            <person name="Martin F."/>
            <person name="Silar P."/>
            <person name="Natvig D.O."/>
            <person name="Lalanne C."/>
            <person name="Gautier V."/>
            <person name="Ament-Velasquez S.L."/>
            <person name="Kruys A."/>
            <person name="Hutchinson M.I."/>
            <person name="Powell A.J."/>
            <person name="Barry K."/>
            <person name="Miller A.N."/>
            <person name="Grigoriev I.V."/>
            <person name="Debuchy R."/>
            <person name="Gladieux P."/>
            <person name="Hiltunen Thoren M."/>
            <person name="Johannesson H."/>
        </authorList>
    </citation>
    <scope>NUCLEOTIDE SEQUENCE</scope>
    <source>
        <strain evidence="8">PSN243</strain>
    </source>
</reference>
<dbReference type="EMBL" id="MU865959">
    <property type="protein sequence ID" value="KAK4446198.1"/>
    <property type="molecule type" value="Genomic_DNA"/>
</dbReference>
<dbReference type="Gene3D" id="3.30.750.24">
    <property type="entry name" value="STAS domain"/>
    <property type="match status" value="1"/>
</dbReference>
<feature type="transmembrane region" description="Helical" evidence="6">
    <location>
        <begin position="409"/>
        <end position="442"/>
    </location>
</feature>
<feature type="transmembrane region" description="Helical" evidence="6">
    <location>
        <begin position="273"/>
        <end position="295"/>
    </location>
</feature>
<feature type="region of interest" description="Disordered" evidence="5">
    <location>
        <begin position="1"/>
        <end position="38"/>
    </location>
</feature>
<dbReference type="Pfam" id="PF01740">
    <property type="entry name" value="STAS"/>
    <property type="match status" value="1"/>
</dbReference>
<dbReference type="PROSITE" id="PS50801">
    <property type="entry name" value="STAS"/>
    <property type="match status" value="1"/>
</dbReference>
<dbReference type="PANTHER" id="PTHR11814">
    <property type="entry name" value="SULFATE TRANSPORTER"/>
    <property type="match status" value="1"/>
</dbReference>
<feature type="transmembrane region" description="Helical" evidence="6">
    <location>
        <begin position="197"/>
        <end position="219"/>
    </location>
</feature>
<sequence>MAPTDSTTTLEGGHQLPLHQHDVDKTPRHPINGSPESDPNVGDWLRTLIPTRNGIFRYFRDIFVFTQWLPRYNWSWLVGDGIAGLTVGFVVIPQAMAYALLANLSPEYGLYTSFVGAALYWVFGTSKDIVIGTTAVGSLLIGTVIASIQEHQPGVYTNEEIAKTTSAMAGVILLVVSLLRLGWIIEFISYIPISAFVTAASVIIISTQFPVLMGITGVNTRQAPYLVIIDALKGLPRTRLDAAIGLTAMVLLYAIRYFCSYMETRHPKNKKTWAIISSMRLTFVMLLYTFISWLVTRNLSAEERPFRIVGHISRGFNHAGPPRIEGDLMLLILPELPAMVIILIIEHVAIAKSFGRTFGYTVLPSNEMLAQGASNLLGPFVGGYVCTGSFGASAVLSKAGVQTPLAGLFSAGILVLALYALTSVFFYIPMAALAGLIIHAVANLPTPPKNLLKYWRMSPFELVIWIVGVVVAIFVGLEISVYVTICLSLAWFLVRQARTTGQFLSQAHVYRTVDGHTTPRDVYLPLDASTTATITPPHPGVFIFRFPEGLSYMNQAQHTANLIAHVRANTRPGTLNKSSQKSHAKALWSEPPSDAEASLGLPPLRAVVLDCSSIDHLDITAVQALVDARHALDKHAGGASECHAVGWYFAGLMNPWARKALRVAGFREAVGRVHESMSEKSGKGAEERSCSCFQVDMTAAVDAAVGHARMMEARERACRGSCVDSEGESGGEEMHGTVSGANAA</sequence>
<evidence type="ECO:0000259" key="7">
    <source>
        <dbReference type="PROSITE" id="PS50801"/>
    </source>
</evidence>
<feature type="transmembrane region" description="Helical" evidence="6">
    <location>
        <begin position="129"/>
        <end position="148"/>
    </location>
</feature>
<feature type="domain" description="STAS" evidence="7">
    <location>
        <begin position="531"/>
        <end position="671"/>
    </location>
</feature>
<keyword evidence="4 6" id="KW-0472">Membrane</keyword>
<dbReference type="SUPFAM" id="SSF52091">
    <property type="entry name" value="SpoIIaa-like"/>
    <property type="match status" value="1"/>
</dbReference>
<dbReference type="PROSITE" id="PS01130">
    <property type="entry name" value="SLC26A"/>
    <property type="match status" value="1"/>
</dbReference>
<feature type="compositionally biased region" description="Polar residues" evidence="5">
    <location>
        <begin position="1"/>
        <end position="10"/>
    </location>
</feature>
<keyword evidence="9" id="KW-1185">Reference proteome</keyword>
<proteinExistence type="predicted"/>
<evidence type="ECO:0000256" key="2">
    <source>
        <dbReference type="ARBA" id="ARBA00022692"/>
    </source>
</evidence>
<reference evidence="8" key="2">
    <citation type="submission" date="2023-05" db="EMBL/GenBank/DDBJ databases">
        <authorList>
            <consortium name="Lawrence Berkeley National Laboratory"/>
            <person name="Steindorff A."/>
            <person name="Hensen N."/>
            <person name="Bonometti L."/>
            <person name="Westerberg I."/>
            <person name="Brannstrom I.O."/>
            <person name="Guillou S."/>
            <person name="Cros-Aarteil S."/>
            <person name="Calhoun S."/>
            <person name="Haridas S."/>
            <person name="Kuo A."/>
            <person name="Mondo S."/>
            <person name="Pangilinan J."/>
            <person name="Riley R."/>
            <person name="Labutti K."/>
            <person name="Andreopoulos B."/>
            <person name="Lipzen A."/>
            <person name="Chen C."/>
            <person name="Yanf M."/>
            <person name="Daum C."/>
            <person name="Ng V."/>
            <person name="Clum A."/>
            <person name="Ohm R."/>
            <person name="Martin F."/>
            <person name="Silar P."/>
            <person name="Natvig D."/>
            <person name="Lalanne C."/>
            <person name="Gautier V."/>
            <person name="Ament-Velasquez S.L."/>
            <person name="Kruys A."/>
            <person name="Hutchinson M.I."/>
            <person name="Powell A.J."/>
            <person name="Barry K."/>
            <person name="Miller A.N."/>
            <person name="Grigoriev I.V."/>
            <person name="Debuchy R."/>
            <person name="Gladieux P."/>
            <person name="Thoren M.H."/>
            <person name="Johannesson H."/>
        </authorList>
    </citation>
    <scope>NUCLEOTIDE SEQUENCE</scope>
    <source>
        <strain evidence="8">PSN243</strain>
    </source>
</reference>
<dbReference type="AlphaFoldDB" id="A0AAV9GCK6"/>
<dbReference type="InterPro" id="IPR018045">
    <property type="entry name" value="S04_transporter_CS"/>
</dbReference>
<feature type="transmembrane region" description="Helical" evidence="6">
    <location>
        <begin position="81"/>
        <end position="101"/>
    </location>
</feature>
<evidence type="ECO:0000313" key="9">
    <source>
        <dbReference type="Proteomes" id="UP001321760"/>
    </source>
</evidence>